<reference evidence="14 15" key="1">
    <citation type="submission" date="2019-10" db="EMBL/GenBank/DDBJ databases">
        <title>WGS of Leuconostoc mesenteroides.</title>
        <authorList>
            <person name="Melo Bolivar J."/>
            <person name="Marino-Ramirez L."/>
            <person name="Villamil Diaz L.M."/>
        </authorList>
    </citation>
    <scope>NUCLEOTIDE SEQUENCE [LARGE SCALE GENOMIC DNA]</scope>
    <source>
        <strain evidence="14 15">M11</strain>
    </source>
</reference>
<feature type="transmembrane region" description="Helical" evidence="12">
    <location>
        <begin position="386"/>
        <end position="408"/>
    </location>
</feature>
<evidence type="ECO:0000256" key="12">
    <source>
        <dbReference type="PIRNR" id="PIRNR006446"/>
    </source>
</evidence>
<dbReference type="PANTHER" id="PTHR30365:SF15">
    <property type="entry name" value="CYTOCHROME BD UBIQUINOL OXIDASE SUBUNIT 1"/>
    <property type="match status" value="1"/>
</dbReference>
<evidence type="ECO:0000313" key="14">
    <source>
        <dbReference type="EMBL" id="MQR25771.1"/>
    </source>
</evidence>
<evidence type="ECO:0000313" key="15">
    <source>
        <dbReference type="Proteomes" id="UP000469952"/>
    </source>
</evidence>
<proteinExistence type="inferred from homology"/>
<keyword evidence="11 12" id="KW-0472">Membrane</keyword>
<dbReference type="RefSeq" id="WP_014324409.1">
    <property type="nucleotide sequence ID" value="NZ_AP017936.1"/>
</dbReference>
<evidence type="ECO:0000256" key="7">
    <source>
        <dbReference type="ARBA" id="ARBA00022723"/>
    </source>
</evidence>
<dbReference type="PIRSF" id="PIRSF006446">
    <property type="entry name" value="Cyt_quinol_oxidase_1"/>
    <property type="match status" value="1"/>
</dbReference>
<evidence type="ECO:0000256" key="10">
    <source>
        <dbReference type="ARBA" id="ARBA00023004"/>
    </source>
</evidence>
<dbReference type="GO" id="GO:0020037">
    <property type="term" value="F:heme binding"/>
    <property type="evidence" value="ECO:0007669"/>
    <property type="project" value="TreeGrafter"/>
</dbReference>
<dbReference type="GO" id="GO:0046872">
    <property type="term" value="F:metal ion binding"/>
    <property type="evidence" value="ECO:0007669"/>
    <property type="project" value="UniProtKB-UniRule"/>
</dbReference>
<dbReference type="PANTHER" id="PTHR30365">
    <property type="entry name" value="CYTOCHROME D UBIQUINOL OXIDASE"/>
    <property type="match status" value="1"/>
</dbReference>
<evidence type="ECO:0000256" key="2">
    <source>
        <dbReference type="ARBA" id="ARBA00009819"/>
    </source>
</evidence>
<feature type="transmembrane region" description="Helical" evidence="12">
    <location>
        <begin position="131"/>
        <end position="149"/>
    </location>
</feature>
<dbReference type="GO" id="GO:0019646">
    <property type="term" value="P:aerobic electron transport chain"/>
    <property type="evidence" value="ECO:0007669"/>
    <property type="project" value="InterPro"/>
</dbReference>
<feature type="transmembrane region" description="Helical" evidence="12">
    <location>
        <begin position="187"/>
        <end position="208"/>
    </location>
</feature>
<evidence type="ECO:0000256" key="6">
    <source>
        <dbReference type="ARBA" id="ARBA00022692"/>
    </source>
</evidence>
<comment type="similarity">
    <text evidence="2 12">Belongs to the cytochrome ubiquinol oxidase subunit 1 family.</text>
</comment>
<evidence type="ECO:0000256" key="13">
    <source>
        <dbReference type="SAM" id="MobiDB-lite"/>
    </source>
</evidence>
<feature type="transmembrane region" description="Helical" evidence="12">
    <location>
        <begin position="95"/>
        <end position="119"/>
    </location>
</feature>
<dbReference type="GO" id="GO:0009055">
    <property type="term" value="F:electron transfer activity"/>
    <property type="evidence" value="ECO:0007669"/>
    <property type="project" value="UniProtKB-UniRule"/>
</dbReference>
<evidence type="ECO:0000256" key="8">
    <source>
        <dbReference type="ARBA" id="ARBA00022982"/>
    </source>
</evidence>
<keyword evidence="9 12" id="KW-1133">Transmembrane helix</keyword>
<dbReference type="GO" id="GO:0005886">
    <property type="term" value="C:plasma membrane"/>
    <property type="evidence" value="ECO:0007669"/>
    <property type="project" value="UniProtKB-SubCell"/>
</dbReference>
<keyword evidence="8 12" id="KW-0249">Electron transport</keyword>
<accession>A0A5M8XFJ3</accession>
<dbReference type="InterPro" id="IPR002585">
    <property type="entry name" value="Cyt-d_ubiquinol_oxidase_su_1"/>
</dbReference>
<dbReference type="Pfam" id="PF01654">
    <property type="entry name" value="Cyt_bd_oxida_I"/>
    <property type="match status" value="1"/>
</dbReference>
<dbReference type="GO" id="GO:0016682">
    <property type="term" value="F:oxidoreductase activity, acting on diphenols and related substances as donors, oxygen as acceptor"/>
    <property type="evidence" value="ECO:0007669"/>
    <property type="project" value="TreeGrafter"/>
</dbReference>
<gene>
    <name evidence="14" type="ORF">GFV13_00450</name>
</gene>
<comment type="caution">
    <text evidence="14">The sequence shown here is derived from an EMBL/GenBank/DDBJ whole genome shotgun (WGS) entry which is preliminary data.</text>
</comment>
<evidence type="ECO:0000256" key="4">
    <source>
        <dbReference type="ARBA" id="ARBA00022475"/>
    </source>
</evidence>
<feature type="transmembrane region" description="Helical" evidence="12">
    <location>
        <begin position="351"/>
        <end position="374"/>
    </location>
</feature>
<feature type="transmembrane region" description="Helical" evidence="12">
    <location>
        <begin position="229"/>
        <end position="250"/>
    </location>
</feature>
<feature type="transmembrane region" description="Helical" evidence="12">
    <location>
        <begin position="57"/>
        <end position="75"/>
    </location>
</feature>
<sequence length="492" mass="54951">MVTLVGILDLARFQFAMTTIFHFFFVPMSIGLAVVVASMETMYVIKKEEVYKKMAQFWSKIFLLSFAVGVVTGIIQEFQFGMNWSAYSRYVGDIFGAPLAIEALVAFFAESTFIGLWSFTWDRFKPAIHVIFIWIVAIASSLSALWILAANSFMQNPVGYAIDNNMGRAELTSIFALMTNQQLWIEFPHVLMGTFVAGGFIIAGMSAFKLLKLKKDDVQVDFFRKSINIALVVGLIGVGGTVITGDRHAFELQSMQPMKYAAMEGVDETMDSSKRADKAQPWSLLSVTNPKTHKVIARIEVPYVLSILGNHSLTGGTTVGTTELNKQFEKKYGKTHDGIKDYYVPENTLFYAFRVMAVGAGLLGMVALVALWFNRRKTNLILTQRWFLWILGIMTFFPFVVNTAGWLVTELGRYPWVVYGLMTIADAVSPNVSAASLLISNIVYFLTFASLGGVMIWLSRRVLHDGPDAEKEEELSPRDPYEDLAGSEEAAR</sequence>
<keyword evidence="10 12" id="KW-0408">Iron</keyword>
<evidence type="ECO:0000256" key="3">
    <source>
        <dbReference type="ARBA" id="ARBA00022448"/>
    </source>
</evidence>
<evidence type="ECO:0000256" key="5">
    <source>
        <dbReference type="ARBA" id="ARBA00022617"/>
    </source>
</evidence>
<protein>
    <submittedName>
        <fullName evidence="14">Cytochrome ubiquinol oxidase subunit I</fullName>
    </submittedName>
</protein>
<feature type="region of interest" description="Disordered" evidence="13">
    <location>
        <begin position="467"/>
        <end position="492"/>
    </location>
</feature>
<feature type="compositionally biased region" description="Basic and acidic residues" evidence="13">
    <location>
        <begin position="467"/>
        <end position="481"/>
    </location>
</feature>
<keyword evidence="5 12" id="KW-0349">Heme</keyword>
<evidence type="ECO:0000256" key="11">
    <source>
        <dbReference type="ARBA" id="ARBA00023136"/>
    </source>
</evidence>
<feature type="transmembrane region" description="Helical" evidence="12">
    <location>
        <begin position="20"/>
        <end position="45"/>
    </location>
</feature>
<keyword evidence="3 12" id="KW-0813">Transport</keyword>
<dbReference type="AlphaFoldDB" id="A0A5M8XFJ3"/>
<feature type="transmembrane region" description="Helical" evidence="12">
    <location>
        <begin position="438"/>
        <end position="458"/>
    </location>
</feature>
<name>A0A5M8XFJ3_LEUME</name>
<dbReference type="EMBL" id="WIPA01000001">
    <property type="protein sequence ID" value="MQR25771.1"/>
    <property type="molecule type" value="Genomic_DNA"/>
</dbReference>
<evidence type="ECO:0000256" key="1">
    <source>
        <dbReference type="ARBA" id="ARBA00004651"/>
    </source>
</evidence>
<dbReference type="Proteomes" id="UP000469952">
    <property type="component" value="Unassembled WGS sequence"/>
</dbReference>
<dbReference type="GO" id="GO:0070069">
    <property type="term" value="C:cytochrome complex"/>
    <property type="evidence" value="ECO:0007669"/>
    <property type="project" value="UniProtKB-UniRule"/>
</dbReference>
<keyword evidence="6 12" id="KW-0812">Transmembrane</keyword>
<organism evidence="14 15">
    <name type="scientific">Leuconostoc mesenteroides</name>
    <dbReference type="NCBI Taxonomy" id="1245"/>
    <lineage>
        <taxon>Bacteria</taxon>
        <taxon>Bacillati</taxon>
        <taxon>Bacillota</taxon>
        <taxon>Bacilli</taxon>
        <taxon>Lactobacillales</taxon>
        <taxon>Lactobacillaceae</taxon>
        <taxon>Leuconostoc</taxon>
    </lineage>
</organism>
<keyword evidence="4 12" id="KW-1003">Cell membrane</keyword>
<comment type="subcellular location">
    <subcellularLocation>
        <location evidence="1">Cell membrane</location>
        <topology evidence="1">Multi-pass membrane protein</topology>
    </subcellularLocation>
</comment>
<evidence type="ECO:0000256" key="9">
    <source>
        <dbReference type="ARBA" id="ARBA00022989"/>
    </source>
</evidence>
<keyword evidence="7 12" id="KW-0479">Metal-binding</keyword>